<evidence type="ECO:0008006" key="4">
    <source>
        <dbReference type="Google" id="ProtNLM"/>
    </source>
</evidence>
<proteinExistence type="predicted"/>
<comment type="caution">
    <text evidence="2">The sequence shown here is derived from an EMBL/GenBank/DDBJ whole genome shotgun (WGS) entry which is preliminary data.</text>
</comment>
<feature type="region of interest" description="Disordered" evidence="1">
    <location>
        <begin position="1"/>
        <end position="107"/>
    </location>
</feature>
<keyword evidence="3" id="KW-1185">Reference proteome</keyword>
<reference evidence="2" key="2">
    <citation type="submission" date="2023-05" db="EMBL/GenBank/DDBJ databases">
        <authorList>
            <consortium name="Lawrence Berkeley National Laboratory"/>
            <person name="Steindorff A."/>
            <person name="Hensen N."/>
            <person name="Bonometti L."/>
            <person name="Westerberg I."/>
            <person name="Brannstrom I.O."/>
            <person name="Guillou S."/>
            <person name="Cros-Aarteil S."/>
            <person name="Calhoun S."/>
            <person name="Haridas S."/>
            <person name="Kuo A."/>
            <person name="Mondo S."/>
            <person name="Pangilinan J."/>
            <person name="Riley R."/>
            <person name="Labutti K."/>
            <person name="Andreopoulos B."/>
            <person name="Lipzen A."/>
            <person name="Chen C."/>
            <person name="Yanf M."/>
            <person name="Daum C."/>
            <person name="Ng V."/>
            <person name="Clum A."/>
            <person name="Ohm R."/>
            <person name="Martin F."/>
            <person name="Silar P."/>
            <person name="Natvig D."/>
            <person name="Lalanne C."/>
            <person name="Gautier V."/>
            <person name="Ament-Velasquez S.L."/>
            <person name="Kruys A."/>
            <person name="Hutchinson M.I."/>
            <person name="Powell A.J."/>
            <person name="Barry K."/>
            <person name="Miller A.N."/>
            <person name="Grigoriev I.V."/>
            <person name="Debuchy R."/>
            <person name="Gladieux P."/>
            <person name="Thoren M.H."/>
            <person name="Johannesson H."/>
        </authorList>
    </citation>
    <scope>NUCLEOTIDE SEQUENCE</scope>
    <source>
        <strain evidence="2">PSN243</strain>
    </source>
</reference>
<accession>A0AAV9G470</accession>
<evidence type="ECO:0000313" key="3">
    <source>
        <dbReference type="Proteomes" id="UP001321760"/>
    </source>
</evidence>
<evidence type="ECO:0000256" key="1">
    <source>
        <dbReference type="SAM" id="MobiDB-lite"/>
    </source>
</evidence>
<feature type="compositionally biased region" description="Basic and acidic residues" evidence="1">
    <location>
        <begin position="7"/>
        <end position="17"/>
    </location>
</feature>
<sequence>MSSRSHRCGDYLDEPTRPEPPPSNRPEPPPPPKPPKTPPIHLRPLKNPLRIHPLPPVPTSHDLWNPFPPGWRPSHARSNPPTIHVLPSQPDPSRPRVDNKSGPVNSNGLGNMCPGGYCEMNGLEPEGCKYAPKRPCAACAEQGRHCYPARPGTGVKVEISEWDYPPPR</sequence>
<reference evidence="2" key="1">
    <citation type="journal article" date="2023" name="Mol. Phylogenet. Evol.">
        <title>Genome-scale phylogeny and comparative genomics of the fungal order Sordariales.</title>
        <authorList>
            <person name="Hensen N."/>
            <person name="Bonometti L."/>
            <person name="Westerberg I."/>
            <person name="Brannstrom I.O."/>
            <person name="Guillou S."/>
            <person name="Cros-Aarteil S."/>
            <person name="Calhoun S."/>
            <person name="Haridas S."/>
            <person name="Kuo A."/>
            <person name="Mondo S."/>
            <person name="Pangilinan J."/>
            <person name="Riley R."/>
            <person name="LaButti K."/>
            <person name="Andreopoulos B."/>
            <person name="Lipzen A."/>
            <person name="Chen C."/>
            <person name="Yan M."/>
            <person name="Daum C."/>
            <person name="Ng V."/>
            <person name="Clum A."/>
            <person name="Steindorff A."/>
            <person name="Ohm R.A."/>
            <person name="Martin F."/>
            <person name="Silar P."/>
            <person name="Natvig D.O."/>
            <person name="Lalanne C."/>
            <person name="Gautier V."/>
            <person name="Ament-Velasquez S.L."/>
            <person name="Kruys A."/>
            <person name="Hutchinson M.I."/>
            <person name="Powell A.J."/>
            <person name="Barry K."/>
            <person name="Miller A.N."/>
            <person name="Grigoriev I.V."/>
            <person name="Debuchy R."/>
            <person name="Gladieux P."/>
            <person name="Hiltunen Thoren M."/>
            <person name="Johannesson H."/>
        </authorList>
    </citation>
    <scope>NUCLEOTIDE SEQUENCE</scope>
    <source>
        <strain evidence="2">PSN243</strain>
    </source>
</reference>
<dbReference type="AlphaFoldDB" id="A0AAV9G470"/>
<protein>
    <recommendedName>
        <fullName evidence="4">Zn(2)-C6 fungal-type domain-containing protein</fullName>
    </recommendedName>
</protein>
<feature type="compositionally biased region" description="Pro residues" evidence="1">
    <location>
        <begin position="18"/>
        <end position="38"/>
    </location>
</feature>
<gene>
    <name evidence="2" type="ORF">QBC34DRAFT_387491</name>
</gene>
<name>A0AAV9G470_9PEZI</name>
<dbReference type="EMBL" id="MU866024">
    <property type="protein sequence ID" value="KAK4442228.1"/>
    <property type="molecule type" value="Genomic_DNA"/>
</dbReference>
<dbReference type="Proteomes" id="UP001321760">
    <property type="component" value="Unassembled WGS sequence"/>
</dbReference>
<organism evidence="2 3">
    <name type="scientific">Podospora aff. communis PSN243</name>
    <dbReference type="NCBI Taxonomy" id="3040156"/>
    <lineage>
        <taxon>Eukaryota</taxon>
        <taxon>Fungi</taxon>
        <taxon>Dikarya</taxon>
        <taxon>Ascomycota</taxon>
        <taxon>Pezizomycotina</taxon>
        <taxon>Sordariomycetes</taxon>
        <taxon>Sordariomycetidae</taxon>
        <taxon>Sordariales</taxon>
        <taxon>Podosporaceae</taxon>
        <taxon>Podospora</taxon>
    </lineage>
</organism>
<evidence type="ECO:0000313" key="2">
    <source>
        <dbReference type="EMBL" id="KAK4442228.1"/>
    </source>
</evidence>